<comment type="caution">
    <text evidence="4">The sequence shown here is derived from an EMBL/GenBank/DDBJ whole genome shotgun (WGS) entry which is preliminary data.</text>
</comment>
<keyword evidence="5" id="KW-1185">Reference proteome</keyword>
<evidence type="ECO:0000256" key="3">
    <source>
        <dbReference type="RuleBase" id="RU000363"/>
    </source>
</evidence>
<dbReference type="PRINTS" id="PR00080">
    <property type="entry name" value="SDRFAMILY"/>
</dbReference>
<dbReference type="Proteomes" id="UP001162162">
    <property type="component" value="Unassembled WGS sequence"/>
</dbReference>
<keyword evidence="2" id="KW-0560">Oxidoreductase</keyword>
<dbReference type="Pfam" id="PF00106">
    <property type="entry name" value="adh_short"/>
    <property type="match status" value="1"/>
</dbReference>
<dbReference type="PRINTS" id="PR00081">
    <property type="entry name" value="GDHRDH"/>
</dbReference>
<gene>
    <name evidence="4" type="ORF">NQ318_021817</name>
</gene>
<evidence type="ECO:0000256" key="1">
    <source>
        <dbReference type="ARBA" id="ARBA00006484"/>
    </source>
</evidence>
<dbReference type="AlphaFoldDB" id="A0AAV8Z7Z8"/>
<dbReference type="InterPro" id="IPR020904">
    <property type="entry name" value="Sc_DH/Rdtase_CS"/>
</dbReference>
<dbReference type="GO" id="GO:0016616">
    <property type="term" value="F:oxidoreductase activity, acting on the CH-OH group of donors, NAD or NADP as acceptor"/>
    <property type="evidence" value="ECO:0007669"/>
    <property type="project" value="TreeGrafter"/>
</dbReference>
<name>A0AAV8Z7Z8_9CUCU</name>
<dbReference type="Gene3D" id="3.40.50.720">
    <property type="entry name" value="NAD(P)-binding Rossmann-like Domain"/>
    <property type="match status" value="1"/>
</dbReference>
<reference evidence="4" key="1">
    <citation type="journal article" date="2023" name="Insect Mol. Biol.">
        <title>Genome sequencing provides insights into the evolution of gene families encoding plant cell wall-degrading enzymes in longhorned beetles.</title>
        <authorList>
            <person name="Shin N.R."/>
            <person name="Okamura Y."/>
            <person name="Kirsch R."/>
            <person name="Pauchet Y."/>
        </authorList>
    </citation>
    <scope>NUCLEOTIDE SEQUENCE</scope>
    <source>
        <strain evidence="4">AMC_N1</strain>
    </source>
</reference>
<dbReference type="SUPFAM" id="SSF51735">
    <property type="entry name" value="NAD(P)-binding Rossmann-fold domains"/>
    <property type="match status" value="1"/>
</dbReference>
<dbReference type="FunFam" id="3.40.50.720:FF:000338">
    <property type="entry name" value="3-oxoacyl-ACP reductase FabG"/>
    <property type="match status" value="1"/>
</dbReference>
<dbReference type="GO" id="GO:0005737">
    <property type="term" value="C:cytoplasm"/>
    <property type="evidence" value="ECO:0007669"/>
    <property type="project" value="TreeGrafter"/>
</dbReference>
<evidence type="ECO:0000313" key="4">
    <source>
        <dbReference type="EMBL" id="KAJ8959630.1"/>
    </source>
</evidence>
<sequence length="255" mass="27952">MAFELKDKVALITGGASGIGLRFAKELLRRGVTLADIDPQIGQTALIEIEKEFGASKAVFTKTDVTDIQQFEDAFTKTVETFGYIDILFNNAGILNDSIWQKQIAINMNGVIHGMLLGMENYLQKYKQGSEAVIVNISSIAGIEVLGFIPIYSGTKAAIVAMTRNWGTPEHYQRTKVRVIAICPGATHTPLIFDIAGRNLGEPYQKILDSHLPEHLASEVVKLVTNGENGTIWVVEGGQPAYEFIIPERKTEGSK</sequence>
<dbReference type="PANTHER" id="PTHR44229:SF8">
    <property type="entry name" value="ALCOHOL DEHYDROGENASE-RELATED"/>
    <property type="match status" value="1"/>
</dbReference>
<dbReference type="PROSITE" id="PS00061">
    <property type="entry name" value="ADH_SHORT"/>
    <property type="match status" value="1"/>
</dbReference>
<dbReference type="InterPro" id="IPR036291">
    <property type="entry name" value="NAD(P)-bd_dom_sf"/>
</dbReference>
<evidence type="ECO:0000313" key="5">
    <source>
        <dbReference type="Proteomes" id="UP001162162"/>
    </source>
</evidence>
<dbReference type="PANTHER" id="PTHR44229">
    <property type="entry name" value="15-HYDROXYPROSTAGLANDIN DEHYDROGENASE [NAD(+)]"/>
    <property type="match status" value="1"/>
</dbReference>
<protein>
    <submittedName>
        <fullName evidence="4">Uncharacterized protein</fullName>
    </submittedName>
</protein>
<comment type="similarity">
    <text evidence="1 3">Belongs to the short-chain dehydrogenases/reductases (SDR) family.</text>
</comment>
<dbReference type="EMBL" id="JAPWTK010000012">
    <property type="protein sequence ID" value="KAJ8959630.1"/>
    <property type="molecule type" value="Genomic_DNA"/>
</dbReference>
<evidence type="ECO:0000256" key="2">
    <source>
        <dbReference type="ARBA" id="ARBA00023002"/>
    </source>
</evidence>
<organism evidence="4 5">
    <name type="scientific">Aromia moschata</name>
    <dbReference type="NCBI Taxonomy" id="1265417"/>
    <lineage>
        <taxon>Eukaryota</taxon>
        <taxon>Metazoa</taxon>
        <taxon>Ecdysozoa</taxon>
        <taxon>Arthropoda</taxon>
        <taxon>Hexapoda</taxon>
        <taxon>Insecta</taxon>
        <taxon>Pterygota</taxon>
        <taxon>Neoptera</taxon>
        <taxon>Endopterygota</taxon>
        <taxon>Coleoptera</taxon>
        <taxon>Polyphaga</taxon>
        <taxon>Cucujiformia</taxon>
        <taxon>Chrysomeloidea</taxon>
        <taxon>Cerambycidae</taxon>
        <taxon>Cerambycinae</taxon>
        <taxon>Callichromatini</taxon>
        <taxon>Aromia</taxon>
    </lineage>
</organism>
<accession>A0AAV8Z7Z8</accession>
<proteinExistence type="inferred from homology"/>
<dbReference type="InterPro" id="IPR002347">
    <property type="entry name" value="SDR_fam"/>
</dbReference>